<dbReference type="EMBL" id="VTXP01000008">
    <property type="protein sequence ID" value="NOJ24183.1"/>
    <property type="molecule type" value="Genomic_DNA"/>
</dbReference>
<protein>
    <submittedName>
        <fullName evidence="2">Uncharacterized protein</fullName>
    </submittedName>
</protein>
<gene>
    <name evidence="2" type="ORF">F0238_15710</name>
</gene>
<evidence type="ECO:0000313" key="3">
    <source>
        <dbReference type="Proteomes" id="UP000576645"/>
    </source>
</evidence>
<dbReference type="AlphaFoldDB" id="A0AAP6ZTE0"/>
<evidence type="ECO:0000256" key="1">
    <source>
        <dbReference type="SAM" id="SignalP"/>
    </source>
</evidence>
<dbReference type="Proteomes" id="UP000576645">
    <property type="component" value="Unassembled WGS sequence"/>
</dbReference>
<feature type="chain" id="PRO_5042863645" evidence="1">
    <location>
        <begin position="19"/>
        <end position="168"/>
    </location>
</feature>
<evidence type="ECO:0000313" key="2">
    <source>
        <dbReference type="EMBL" id="NOJ24183.1"/>
    </source>
</evidence>
<reference evidence="2 3" key="1">
    <citation type="submission" date="2019-09" db="EMBL/GenBank/DDBJ databases">
        <title>Draft genome sequencing and comparative genomics of hatchery-associated Vibrios.</title>
        <authorList>
            <person name="Kehlet-Delgado H."/>
            <person name="Mueller R.S."/>
        </authorList>
    </citation>
    <scope>NUCLEOTIDE SEQUENCE [LARGE SCALE GENOMIC DNA]</scope>
    <source>
        <strain evidence="2 3">09-121-3</strain>
    </source>
</reference>
<keyword evidence="1" id="KW-0732">Signal</keyword>
<accession>A0AAP6ZTE0</accession>
<dbReference type="RefSeq" id="WP_171353133.1">
    <property type="nucleotide sequence ID" value="NZ_VTXP01000008.1"/>
</dbReference>
<sequence length="168" mass="18811">MKAWFAGILMSVAWHAGAQCYPSTVQSPTPFMGHSGEVFQLADGTLWEIRQAYEYLYHYAPRVEVCPNLGTLTVSGKTLPITALGRVALHRDPLGPDEILHSAIAGQFNGFEGDTLFKLANGQVWKQQEYAYWYHYAYAPAVRIERVNGQYRMTVNGVAKSISVLRLK</sequence>
<organism evidence="2 3">
    <name type="scientific">Vibrio coralliilyticus</name>
    <dbReference type="NCBI Taxonomy" id="190893"/>
    <lineage>
        <taxon>Bacteria</taxon>
        <taxon>Pseudomonadati</taxon>
        <taxon>Pseudomonadota</taxon>
        <taxon>Gammaproteobacteria</taxon>
        <taxon>Vibrionales</taxon>
        <taxon>Vibrionaceae</taxon>
        <taxon>Vibrio</taxon>
    </lineage>
</organism>
<proteinExistence type="predicted"/>
<feature type="signal peptide" evidence="1">
    <location>
        <begin position="1"/>
        <end position="18"/>
    </location>
</feature>
<comment type="caution">
    <text evidence="2">The sequence shown here is derived from an EMBL/GenBank/DDBJ whole genome shotgun (WGS) entry which is preliminary data.</text>
</comment>
<name>A0AAP6ZTE0_9VIBR</name>